<feature type="region of interest" description="Disordered" evidence="1">
    <location>
        <begin position="523"/>
        <end position="579"/>
    </location>
</feature>
<feature type="compositionally biased region" description="Polar residues" evidence="1">
    <location>
        <begin position="177"/>
        <end position="188"/>
    </location>
</feature>
<feature type="region of interest" description="Disordered" evidence="1">
    <location>
        <begin position="1"/>
        <end position="35"/>
    </location>
</feature>
<feature type="compositionally biased region" description="Basic and acidic residues" evidence="1">
    <location>
        <begin position="254"/>
        <end position="267"/>
    </location>
</feature>
<reference evidence="3" key="1">
    <citation type="journal article" date="2010" name="Nat. Biotechnol.">
        <title>Draft genome sequence of the oilseed species Ricinus communis.</title>
        <authorList>
            <person name="Chan A.P."/>
            <person name="Crabtree J."/>
            <person name="Zhao Q."/>
            <person name="Lorenzi H."/>
            <person name="Orvis J."/>
            <person name="Puiu D."/>
            <person name="Melake-Berhan A."/>
            <person name="Jones K.M."/>
            <person name="Redman J."/>
            <person name="Chen G."/>
            <person name="Cahoon E.B."/>
            <person name="Gedil M."/>
            <person name="Stanke M."/>
            <person name="Haas B.J."/>
            <person name="Wortman J.R."/>
            <person name="Fraser-Liggett C.M."/>
            <person name="Ravel J."/>
            <person name="Rabinowicz P.D."/>
        </authorList>
    </citation>
    <scope>NUCLEOTIDE SEQUENCE [LARGE SCALE GENOMIC DNA]</scope>
    <source>
        <strain evidence="3">cv. Hale</strain>
    </source>
</reference>
<dbReference type="eggNOG" id="ENOG502QSE4">
    <property type="taxonomic scope" value="Eukaryota"/>
</dbReference>
<evidence type="ECO:0000256" key="1">
    <source>
        <dbReference type="SAM" id="MobiDB-lite"/>
    </source>
</evidence>
<organism evidence="2 3">
    <name type="scientific">Ricinus communis</name>
    <name type="common">Castor bean</name>
    <dbReference type="NCBI Taxonomy" id="3988"/>
    <lineage>
        <taxon>Eukaryota</taxon>
        <taxon>Viridiplantae</taxon>
        <taxon>Streptophyta</taxon>
        <taxon>Embryophyta</taxon>
        <taxon>Tracheophyta</taxon>
        <taxon>Spermatophyta</taxon>
        <taxon>Magnoliopsida</taxon>
        <taxon>eudicotyledons</taxon>
        <taxon>Gunneridae</taxon>
        <taxon>Pentapetalae</taxon>
        <taxon>rosids</taxon>
        <taxon>fabids</taxon>
        <taxon>Malpighiales</taxon>
        <taxon>Euphorbiaceae</taxon>
        <taxon>Acalyphoideae</taxon>
        <taxon>Acalypheae</taxon>
        <taxon>Ricinus</taxon>
    </lineage>
</organism>
<dbReference type="STRING" id="3988.B9T7F9"/>
<proteinExistence type="predicted"/>
<feature type="compositionally biased region" description="Low complexity" evidence="1">
    <location>
        <begin position="564"/>
        <end position="574"/>
    </location>
</feature>
<evidence type="ECO:0000313" key="2">
    <source>
        <dbReference type="EMBL" id="EEF28202.1"/>
    </source>
</evidence>
<dbReference type="Proteomes" id="UP000008311">
    <property type="component" value="Unassembled WGS sequence"/>
</dbReference>
<keyword evidence="3" id="KW-1185">Reference proteome</keyword>
<name>B9T7F9_RICCO</name>
<feature type="compositionally biased region" description="Basic and acidic residues" evidence="1">
    <location>
        <begin position="292"/>
        <end position="310"/>
    </location>
</feature>
<feature type="compositionally biased region" description="Polar residues" evidence="1">
    <location>
        <begin position="159"/>
        <end position="169"/>
    </location>
</feature>
<feature type="region of interest" description="Disordered" evidence="1">
    <location>
        <begin position="154"/>
        <end position="213"/>
    </location>
</feature>
<protein>
    <recommendedName>
        <fullName evidence="4">DUF3527 domain-containing protein</fullName>
    </recommendedName>
</protein>
<dbReference type="InParanoid" id="B9T7F9"/>
<dbReference type="AlphaFoldDB" id="B9T7F9"/>
<feature type="compositionally biased region" description="Polar residues" evidence="1">
    <location>
        <begin position="197"/>
        <end position="213"/>
    </location>
</feature>
<dbReference type="FunCoup" id="B9T7F9">
    <property type="interactions" value="572"/>
</dbReference>
<dbReference type="PANTHER" id="PTHR31390:SF12">
    <property type="entry name" value="PUTATIVE (DUF3527)-RELATED"/>
    <property type="match status" value="1"/>
</dbReference>
<evidence type="ECO:0000313" key="3">
    <source>
        <dbReference type="Proteomes" id="UP000008311"/>
    </source>
</evidence>
<feature type="region of interest" description="Disordered" evidence="1">
    <location>
        <begin position="254"/>
        <end position="332"/>
    </location>
</feature>
<feature type="compositionally biased region" description="Polar residues" evidence="1">
    <location>
        <begin position="268"/>
        <end position="280"/>
    </location>
</feature>
<dbReference type="InterPro" id="IPR021916">
    <property type="entry name" value="DUF3527"/>
</dbReference>
<feature type="compositionally biased region" description="Polar residues" evidence="1">
    <location>
        <begin position="318"/>
        <end position="332"/>
    </location>
</feature>
<dbReference type="EMBL" id="EQ974750">
    <property type="protein sequence ID" value="EEF28202.1"/>
    <property type="molecule type" value="Genomic_DNA"/>
</dbReference>
<accession>B9T7F9</accession>
<dbReference type="PANTHER" id="PTHR31390">
    <property type="entry name" value="EXPRESSED PROTEIN"/>
    <property type="match status" value="1"/>
</dbReference>
<gene>
    <name evidence="2" type="ORF">RCOM_0303160</name>
</gene>
<sequence length="937" mass="102953">MSGVRQSNAYPKPSGRMGVGVDMKKSSKQQQYSKAVKETVLPTQAMQSLKHQDMLKAKGYISKPYSGVPCELKQNPNNGTLIQPKPSGNCQQLAVMVKASKDDELVKYMSSLPHYLQRMEKTENIQDKALNVGVLDWGRLENWKCSQKGIVLRDGNDASLPSSNLSTKMTARPPTVYSPTHNQTLTSESKLRPPPCRNNSSHNDGISRNTKSSFPEAGLVQDLENASRSHFHGQKRALWNHKYFDRSSSQTVFRKGEQRELDHKNTAKVENQSSNSSNNRILIGPSESVSSCDREAKQRIEGMQRSDINRKASKKKSTPSMGASSSKLKSCDISLSTKDKKNLQEPEIDIPHQADQSKNIVLLLPVKVAQSSPLKHPRRLIDENVTGASQNSLSEGLSDREVFSSELHHEIPHSCPLPSRAEINTEQQEMAPNAFNNHDVELSSNASSSANSSNENLLETLRTLDQETAELDSRKGRHPSPNRRFSFSLGRMTRSFSFKETSGIPQLTSTYVSVKSGPVISKASADLGNSNREKASGHNRARSSPLRRILDPLLKSKGSNLQNSSGTDQSSSGSPNAHSYKTIDATESLQNEKHELSSIQAHLMVTRSNGFPLFRFVINNKNIIVAAPLKNLTPMAKNDQGCNYVLYAIDEMKRKGGSWITQVGKEKSCSFVYNVVGQMKVNGSSFLDLSGKNSSNEYVVKESVLFGTERRQTGQGSAGLMPNTELAAVVIKKPSGNLGYDGSGSDKEKNLMEKDFSWCPSDNEHSDSCTVILPGGVHSLPSTGVPSSLIHRWRSGGSCDCGGWDVGCKLRILSNENLNQKLQRASGACPMSHDFELFVQGEQQQDKPMFSMAPIEKGKYSVEFRPSISPLQALFISVSVISCQKLSGLDEVSTVYDEKIFHGYENVGGMKKIRTAVVGEAPVKYTPCPPVSPVGRV</sequence>
<evidence type="ECO:0008006" key="4">
    <source>
        <dbReference type="Google" id="ProtNLM"/>
    </source>
</evidence>
<dbReference type="Pfam" id="PF12043">
    <property type="entry name" value="DUF3527"/>
    <property type="match status" value="2"/>
</dbReference>